<dbReference type="EMBL" id="SJOI01000001">
    <property type="protein sequence ID" value="TCL02081.1"/>
    <property type="molecule type" value="Genomic_DNA"/>
</dbReference>
<proteinExistence type="predicted"/>
<name>A0A4R1N993_9GAMM</name>
<sequence length="57" mass="6546">MPCADVERYLASFPGSWSLFYLYLIGDVFSQKIVGYDVHKEESGELATVYVLSERCY</sequence>
<evidence type="ECO:0008006" key="3">
    <source>
        <dbReference type="Google" id="ProtNLM"/>
    </source>
</evidence>
<organism evidence="1 2">
    <name type="scientific">Sodalis ligni</name>
    <dbReference type="NCBI Taxonomy" id="2697027"/>
    <lineage>
        <taxon>Bacteria</taxon>
        <taxon>Pseudomonadati</taxon>
        <taxon>Pseudomonadota</taxon>
        <taxon>Gammaproteobacteria</taxon>
        <taxon>Enterobacterales</taxon>
        <taxon>Bruguierivoracaceae</taxon>
        <taxon>Sodalis</taxon>
    </lineage>
</organism>
<reference evidence="1 2" key="1">
    <citation type="submission" date="2019-02" db="EMBL/GenBank/DDBJ databases">
        <title>Investigation of anaerobic lignin degradation for improved lignocellulosic biofuels.</title>
        <authorList>
            <person name="Deangelis K."/>
        </authorList>
    </citation>
    <scope>NUCLEOTIDE SEQUENCE [LARGE SCALE GENOMIC DNA]</scope>
    <source>
        <strain evidence="1 2">159R</strain>
    </source>
</reference>
<gene>
    <name evidence="1" type="ORF">EZJ58_0073</name>
</gene>
<keyword evidence="2" id="KW-1185">Reference proteome</keyword>
<dbReference type="AlphaFoldDB" id="A0A4R1N993"/>
<evidence type="ECO:0000313" key="1">
    <source>
        <dbReference type="EMBL" id="TCL02081.1"/>
    </source>
</evidence>
<evidence type="ECO:0000313" key="2">
    <source>
        <dbReference type="Proteomes" id="UP000294555"/>
    </source>
</evidence>
<dbReference type="Proteomes" id="UP000294555">
    <property type="component" value="Unassembled WGS sequence"/>
</dbReference>
<comment type="caution">
    <text evidence="1">The sequence shown here is derived from an EMBL/GenBank/DDBJ whole genome shotgun (WGS) entry which is preliminary data.</text>
</comment>
<protein>
    <recommendedName>
        <fullName evidence="3">Transposase</fullName>
    </recommendedName>
</protein>
<accession>A0A4R1N993</accession>